<evidence type="ECO:0000256" key="2">
    <source>
        <dbReference type="ARBA" id="ARBA00022679"/>
    </source>
</evidence>
<comment type="caution">
    <text evidence="4">The sequence shown here is derived from an EMBL/GenBank/DDBJ whole genome shotgun (WGS) entry which is preliminary data.</text>
</comment>
<dbReference type="InterPro" id="IPR029026">
    <property type="entry name" value="tRNA_m1G_MTases_N"/>
</dbReference>
<dbReference type="GO" id="GO:0006396">
    <property type="term" value="P:RNA processing"/>
    <property type="evidence" value="ECO:0007669"/>
    <property type="project" value="InterPro"/>
</dbReference>
<evidence type="ECO:0000313" key="4">
    <source>
        <dbReference type="EMBL" id="MST90031.1"/>
    </source>
</evidence>
<proteinExistence type="predicted"/>
<dbReference type="SUPFAM" id="SSF75217">
    <property type="entry name" value="alpha/beta knot"/>
    <property type="match status" value="1"/>
</dbReference>
<evidence type="ECO:0000259" key="3">
    <source>
        <dbReference type="Pfam" id="PF00588"/>
    </source>
</evidence>
<dbReference type="GO" id="GO:0032259">
    <property type="term" value="P:methylation"/>
    <property type="evidence" value="ECO:0007669"/>
    <property type="project" value="UniProtKB-KW"/>
</dbReference>
<keyword evidence="1 4" id="KW-0489">Methyltransferase</keyword>
<dbReference type="EMBL" id="VUNM01000033">
    <property type="protein sequence ID" value="MST90031.1"/>
    <property type="molecule type" value="Genomic_DNA"/>
</dbReference>
<dbReference type="Gene3D" id="3.40.1280.10">
    <property type="match status" value="1"/>
</dbReference>
<keyword evidence="5" id="KW-1185">Reference proteome</keyword>
<dbReference type="PANTHER" id="PTHR43191:SF2">
    <property type="entry name" value="RRNA METHYLTRANSFERASE 3, MITOCHONDRIAL"/>
    <property type="match status" value="1"/>
</dbReference>
<dbReference type="Pfam" id="PF00588">
    <property type="entry name" value="SpoU_methylase"/>
    <property type="match status" value="1"/>
</dbReference>
<dbReference type="GO" id="GO:0008173">
    <property type="term" value="F:RNA methyltransferase activity"/>
    <property type="evidence" value="ECO:0007669"/>
    <property type="project" value="InterPro"/>
</dbReference>
<reference evidence="4 5" key="1">
    <citation type="submission" date="2019-08" db="EMBL/GenBank/DDBJ databases">
        <title>In-depth cultivation of the pig gut microbiome towards novel bacterial diversity and tailored functional studies.</title>
        <authorList>
            <person name="Wylensek D."/>
            <person name="Hitch T.C.A."/>
            <person name="Clavel T."/>
        </authorList>
    </citation>
    <scope>NUCLEOTIDE SEQUENCE [LARGE SCALE GENOMIC DNA]</scope>
    <source>
        <strain evidence="4 5">CA-Schmier-601-WT-3</strain>
    </source>
</reference>
<gene>
    <name evidence="4" type="ORF">FYJ79_10720</name>
</gene>
<evidence type="ECO:0000256" key="1">
    <source>
        <dbReference type="ARBA" id="ARBA00022603"/>
    </source>
</evidence>
<dbReference type="Proteomes" id="UP000442619">
    <property type="component" value="Unassembled WGS sequence"/>
</dbReference>
<dbReference type="InterPro" id="IPR001537">
    <property type="entry name" value="SpoU_MeTrfase"/>
</dbReference>
<feature type="domain" description="tRNA/rRNA methyltransferase SpoU type" evidence="3">
    <location>
        <begin position="95"/>
        <end position="231"/>
    </location>
</feature>
<dbReference type="AlphaFoldDB" id="A0A844FVB3"/>
<sequence length="245" mass="28209">MNMKIYKKGADESYTLGVFPTIELLENRPQIVKRVVVHSSIEENSGYPKIKELCLQYHIPIDIHDPTIDKLSPKNNCYAIGVFKTYQDMLERENHVVLVNPMDMGNMGTIMRTMLGFNYNNLAIIEPACDIFNPKVIRASMGAIFSLNVKRYKNFEDYYQDYQDYEFYPFMLKGAKNIHHVHTHHVHALIFGNESSGLDDAFLNYGQSVFIPHTSKIDSLNLSQSLGIGLYHFSADQFEKKTTLR</sequence>
<name>A0A844FVB3_9FIRM</name>
<keyword evidence="2 4" id="KW-0808">Transferase</keyword>
<dbReference type="GO" id="GO:0003723">
    <property type="term" value="F:RNA binding"/>
    <property type="evidence" value="ECO:0007669"/>
    <property type="project" value="InterPro"/>
</dbReference>
<accession>A0A844FVB3</accession>
<dbReference type="PANTHER" id="PTHR43191">
    <property type="entry name" value="RRNA METHYLTRANSFERASE 3"/>
    <property type="match status" value="1"/>
</dbReference>
<protein>
    <submittedName>
        <fullName evidence="4">TrmH family RNA methyltransferase</fullName>
    </submittedName>
</protein>
<evidence type="ECO:0000313" key="5">
    <source>
        <dbReference type="Proteomes" id="UP000442619"/>
    </source>
</evidence>
<dbReference type="InterPro" id="IPR029028">
    <property type="entry name" value="Alpha/beta_knot_MTases"/>
</dbReference>
<organism evidence="4 5">
    <name type="scientific">Sharpea porci</name>
    <dbReference type="NCBI Taxonomy" id="2652286"/>
    <lineage>
        <taxon>Bacteria</taxon>
        <taxon>Bacillati</taxon>
        <taxon>Bacillota</taxon>
        <taxon>Erysipelotrichia</taxon>
        <taxon>Erysipelotrichales</taxon>
        <taxon>Coprobacillaceae</taxon>
        <taxon>Sharpea</taxon>
    </lineage>
</organism>
<dbReference type="InterPro" id="IPR051259">
    <property type="entry name" value="rRNA_Methyltransferase"/>
</dbReference>
<dbReference type="CDD" id="cd18082">
    <property type="entry name" value="SpoU-like_family"/>
    <property type="match status" value="1"/>
</dbReference>